<dbReference type="PANTHER" id="PTHR11046:SF0">
    <property type="entry name" value="OLIGORIBONUCLEASE, MITOCHONDRIAL"/>
    <property type="match status" value="1"/>
</dbReference>
<evidence type="ECO:0000256" key="4">
    <source>
        <dbReference type="ARBA" id="ARBA00022839"/>
    </source>
</evidence>
<dbReference type="EMBL" id="BPWL01000003">
    <property type="protein sequence ID" value="GJJ08480.1"/>
    <property type="molecule type" value="Genomic_DNA"/>
</dbReference>
<evidence type="ECO:0000259" key="5">
    <source>
        <dbReference type="Pfam" id="PF00929"/>
    </source>
</evidence>
<reference evidence="6" key="1">
    <citation type="submission" date="2021-10" db="EMBL/GenBank/DDBJ databases">
        <title>De novo Genome Assembly of Clathrus columnatus (Basidiomycota, Fungi) Using Illumina and Nanopore Sequence Data.</title>
        <authorList>
            <person name="Ogiso-Tanaka E."/>
            <person name="Itagaki H."/>
            <person name="Hosoya T."/>
            <person name="Hosaka K."/>
        </authorList>
    </citation>
    <scope>NUCLEOTIDE SEQUENCE</scope>
    <source>
        <strain evidence="6">MO-923</strain>
    </source>
</reference>
<dbReference type="Pfam" id="PF00929">
    <property type="entry name" value="RNase_T"/>
    <property type="match status" value="1"/>
</dbReference>
<dbReference type="AlphaFoldDB" id="A0AAV5A689"/>
<keyword evidence="2" id="KW-0540">Nuclease</keyword>
<dbReference type="GO" id="GO:0003676">
    <property type="term" value="F:nucleic acid binding"/>
    <property type="evidence" value="ECO:0007669"/>
    <property type="project" value="InterPro"/>
</dbReference>
<dbReference type="InterPro" id="IPR036397">
    <property type="entry name" value="RNaseH_sf"/>
</dbReference>
<keyword evidence="4" id="KW-0269">Exonuclease</keyword>
<proteinExistence type="inferred from homology"/>
<keyword evidence="7" id="KW-1185">Reference proteome</keyword>
<organism evidence="6 7">
    <name type="scientific">Clathrus columnatus</name>
    <dbReference type="NCBI Taxonomy" id="1419009"/>
    <lineage>
        <taxon>Eukaryota</taxon>
        <taxon>Fungi</taxon>
        <taxon>Dikarya</taxon>
        <taxon>Basidiomycota</taxon>
        <taxon>Agaricomycotina</taxon>
        <taxon>Agaricomycetes</taxon>
        <taxon>Phallomycetidae</taxon>
        <taxon>Phallales</taxon>
        <taxon>Clathraceae</taxon>
        <taxon>Clathrus</taxon>
    </lineage>
</organism>
<dbReference type="GO" id="GO:0005739">
    <property type="term" value="C:mitochondrion"/>
    <property type="evidence" value="ECO:0007669"/>
    <property type="project" value="TreeGrafter"/>
</dbReference>
<protein>
    <recommendedName>
        <fullName evidence="5">Exonuclease domain-containing protein</fullName>
    </recommendedName>
</protein>
<sequence>MHSEDDSLSGLTKACLNSPHSHETVKSSVLSYIKRWIPEPGVGVLAGNSVHTDKGFLKMHMPEITDWLHYRIVGKSYVSSIKELTRRWYPSITVGLWKEISKHRALDDIKSSIRELQWYRDNVFVKPG</sequence>
<dbReference type="Gene3D" id="3.30.420.10">
    <property type="entry name" value="Ribonuclease H-like superfamily/Ribonuclease H"/>
    <property type="match status" value="1"/>
</dbReference>
<evidence type="ECO:0000256" key="1">
    <source>
        <dbReference type="ARBA" id="ARBA00009921"/>
    </source>
</evidence>
<evidence type="ECO:0000256" key="3">
    <source>
        <dbReference type="ARBA" id="ARBA00022801"/>
    </source>
</evidence>
<evidence type="ECO:0000313" key="6">
    <source>
        <dbReference type="EMBL" id="GJJ08480.1"/>
    </source>
</evidence>
<evidence type="ECO:0000313" key="7">
    <source>
        <dbReference type="Proteomes" id="UP001050691"/>
    </source>
</evidence>
<dbReference type="InterPro" id="IPR022894">
    <property type="entry name" value="Oligoribonuclease"/>
</dbReference>
<dbReference type="Proteomes" id="UP001050691">
    <property type="component" value="Unassembled WGS sequence"/>
</dbReference>
<dbReference type="NCBIfam" id="NF003765">
    <property type="entry name" value="PRK05359.1"/>
    <property type="match status" value="1"/>
</dbReference>
<dbReference type="PANTHER" id="PTHR11046">
    <property type="entry name" value="OLIGORIBONUCLEASE, MITOCHONDRIAL"/>
    <property type="match status" value="1"/>
</dbReference>
<keyword evidence="3" id="KW-0378">Hydrolase</keyword>
<comment type="similarity">
    <text evidence="1">Belongs to the oligoribonuclease family.</text>
</comment>
<dbReference type="GO" id="GO:0000175">
    <property type="term" value="F:3'-5'-RNA exonuclease activity"/>
    <property type="evidence" value="ECO:0007669"/>
    <property type="project" value="InterPro"/>
</dbReference>
<feature type="domain" description="Exonuclease" evidence="5">
    <location>
        <begin position="8"/>
        <end position="115"/>
    </location>
</feature>
<evidence type="ECO:0000256" key="2">
    <source>
        <dbReference type="ARBA" id="ARBA00022722"/>
    </source>
</evidence>
<dbReference type="SUPFAM" id="SSF53098">
    <property type="entry name" value="Ribonuclease H-like"/>
    <property type="match status" value="1"/>
</dbReference>
<gene>
    <name evidence="6" type="ORF">Clacol_002698</name>
</gene>
<dbReference type="InterPro" id="IPR012337">
    <property type="entry name" value="RNaseH-like_sf"/>
</dbReference>
<name>A0AAV5A689_9AGAM</name>
<accession>A0AAV5A689</accession>
<dbReference type="InterPro" id="IPR013520">
    <property type="entry name" value="Ribonucl_H"/>
</dbReference>
<comment type="caution">
    <text evidence="6">The sequence shown here is derived from an EMBL/GenBank/DDBJ whole genome shotgun (WGS) entry which is preliminary data.</text>
</comment>